<dbReference type="SUPFAM" id="SSF52777">
    <property type="entry name" value="CoA-dependent acyltransferases"/>
    <property type="match status" value="2"/>
</dbReference>
<gene>
    <name evidence="13" type="ORF">EV700_0018</name>
</gene>
<dbReference type="GO" id="GO:0019432">
    <property type="term" value="P:triglyceride biosynthetic process"/>
    <property type="evidence" value="ECO:0007669"/>
    <property type="project" value="UniProtKB-UniPathway"/>
</dbReference>
<evidence type="ECO:0000256" key="8">
    <source>
        <dbReference type="ARBA" id="ARBA00023098"/>
    </source>
</evidence>
<comment type="pathway">
    <text evidence="1">Glycerolipid metabolism; triacylglycerol biosynthesis.</text>
</comment>
<reference evidence="13 14" key="1">
    <citation type="submission" date="2019-02" db="EMBL/GenBank/DDBJ databases">
        <title>Genomic Encyclopedia of Type Strains, Phase IV (KMG-IV): sequencing the most valuable type-strain genomes for metagenomic binning, comparative biology and taxonomic classification.</title>
        <authorList>
            <person name="Goeker M."/>
        </authorList>
    </citation>
    <scope>NUCLEOTIDE SEQUENCE [LARGE SCALE GENOMIC DNA]</scope>
    <source>
        <strain evidence="13 14">DSM 105135</strain>
    </source>
</reference>
<dbReference type="Gene3D" id="3.30.559.10">
    <property type="entry name" value="Chloramphenicol acetyltransferase-like domain"/>
    <property type="match status" value="1"/>
</dbReference>
<evidence type="ECO:0000256" key="4">
    <source>
        <dbReference type="ARBA" id="ARBA00013244"/>
    </source>
</evidence>
<dbReference type="RefSeq" id="WP_130410323.1">
    <property type="nucleotide sequence ID" value="NZ_SHKX01000001.1"/>
</dbReference>
<dbReference type="GO" id="GO:0051701">
    <property type="term" value="P:biological process involved in interaction with host"/>
    <property type="evidence" value="ECO:0007669"/>
    <property type="project" value="TreeGrafter"/>
</dbReference>
<comment type="pathway">
    <text evidence="2">Lipid metabolism.</text>
</comment>
<dbReference type="EC" id="2.3.1.20" evidence="4"/>
<keyword evidence="14" id="KW-1185">Reference proteome</keyword>
<dbReference type="GO" id="GO:0004144">
    <property type="term" value="F:diacylglycerol O-acyltransferase activity"/>
    <property type="evidence" value="ECO:0007669"/>
    <property type="project" value="UniProtKB-EC"/>
</dbReference>
<keyword evidence="5" id="KW-0444">Lipid biosynthesis</keyword>
<keyword evidence="9 13" id="KW-0012">Acyltransferase</keyword>
<comment type="similarity">
    <text evidence="3">Belongs to the long-chain O-acyltransferase family.</text>
</comment>
<dbReference type="Pfam" id="PF06974">
    <property type="entry name" value="WS_DGAT_C"/>
    <property type="match status" value="1"/>
</dbReference>
<dbReference type="InterPro" id="IPR045034">
    <property type="entry name" value="O-acyltransferase_WSD1-like"/>
</dbReference>
<evidence type="ECO:0000259" key="12">
    <source>
        <dbReference type="Pfam" id="PF06974"/>
    </source>
</evidence>
<dbReference type="Proteomes" id="UP000292423">
    <property type="component" value="Unassembled WGS sequence"/>
</dbReference>
<dbReference type="GO" id="GO:0006071">
    <property type="term" value="P:glycerol metabolic process"/>
    <property type="evidence" value="ECO:0007669"/>
    <property type="project" value="UniProtKB-KW"/>
</dbReference>
<dbReference type="InterPro" id="IPR023213">
    <property type="entry name" value="CAT-like_dom_sf"/>
</dbReference>
<dbReference type="Pfam" id="PF03007">
    <property type="entry name" value="WS_DGAT_cat"/>
    <property type="match status" value="1"/>
</dbReference>
<evidence type="ECO:0000256" key="1">
    <source>
        <dbReference type="ARBA" id="ARBA00004771"/>
    </source>
</evidence>
<evidence type="ECO:0000313" key="13">
    <source>
        <dbReference type="EMBL" id="RZU48227.1"/>
    </source>
</evidence>
<protein>
    <recommendedName>
        <fullName evidence="4">diacylglycerol O-acyltransferase</fullName>
        <ecNumber evidence="4">2.3.1.20</ecNumber>
    </recommendedName>
</protein>
<evidence type="ECO:0000256" key="10">
    <source>
        <dbReference type="ARBA" id="ARBA00048109"/>
    </source>
</evidence>
<dbReference type="Gene3D" id="3.30.559.30">
    <property type="entry name" value="Nonribosomal peptide synthetase, condensation domain"/>
    <property type="match status" value="1"/>
</dbReference>
<keyword evidence="7" id="KW-0319">Glycerol metabolism</keyword>
<evidence type="ECO:0000313" key="14">
    <source>
        <dbReference type="Proteomes" id="UP000292423"/>
    </source>
</evidence>
<dbReference type="OrthoDB" id="9810950at2"/>
<dbReference type="NCBIfam" id="TIGR02946">
    <property type="entry name" value="acyl_WS_DGAT"/>
    <property type="match status" value="1"/>
</dbReference>
<evidence type="ECO:0000256" key="7">
    <source>
        <dbReference type="ARBA" id="ARBA00022798"/>
    </source>
</evidence>
<comment type="caution">
    <text evidence="13">The sequence shown here is derived from an EMBL/GenBank/DDBJ whole genome shotgun (WGS) entry which is preliminary data.</text>
</comment>
<evidence type="ECO:0000256" key="2">
    <source>
        <dbReference type="ARBA" id="ARBA00005189"/>
    </source>
</evidence>
<evidence type="ECO:0000256" key="3">
    <source>
        <dbReference type="ARBA" id="ARBA00009587"/>
    </source>
</evidence>
<feature type="domain" description="O-acyltransferase WSD1 C-terminal" evidence="12">
    <location>
        <begin position="313"/>
        <end position="458"/>
    </location>
</feature>
<proteinExistence type="inferred from homology"/>
<dbReference type="UniPathway" id="UPA00282"/>
<evidence type="ECO:0000256" key="6">
    <source>
        <dbReference type="ARBA" id="ARBA00022679"/>
    </source>
</evidence>
<dbReference type="PANTHER" id="PTHR31650:SF1">
    <property type="entry name" value="WAX ESTER SYNTHASE_DIACYLGLYCEROL ACYLTRANSFERASE 4-RELATED"/>
    <property type="match status" value="1"/>
</dbReference>
<dbReference type="GO" id="GO:0071731">
    <property type="term" value="P:response to nitric oxide"/>
    <property type="evidence" value="ECO:0007669"/>
    <property type="project" value="TreeGrafter"/>
</dbReference>
<dbReference type="GO" id="GO:0005886">
    <property type="term" value="C:plasma membrane"/>
    <property type="evidence" value="ECO:0007669"/>
    <property type="project" value="TreeGrafter"/>
</dbReference>
<evidence type="ECO:0000256" key="5">
    <source>
        <dbReference type="ARBA" id="ARBA00022516"/>
    </source>
</evidence>
<organism evidence="13 14">
    <name type="scientific">Fluviicoccus keumensis</name>
    <dbReference type="NCBI Taxonomy" id="1435465"/>
    <lineage>
        <taxon>Bacteria</taxon>
        <taxon>Pseudomonadati</taxon>
        <taxon>Pseudomonadota</taxon>
        <taxon>Gammaproteobacteria</taxon>
        <taxon>Moraxellales</taxon>
        <taxon>Moraxellaceae</taxon>
        <taxon>Fluviicoccus</taxon>
    </lineage>
</organism>
<accession>A0A4Q7ZC52</accession>
<keyword evidence="6 13" id="KW-0808">Transferase</keyword>
<dbReference type="EMBL" id="SHKX01000001">
    <property type="protein sequence ID" value="RZU48227.1"/>
    <property type="molecule type" value="Genomic_DNA"/>
</dbReference>
<name>A0A4Q7ZC52_9GAMM</name>
<keyword evidence="8" id="KW-0443">Lipid metabolism</keyword>
<feature type="domain" description="O-acyltransferase WSD1-like N-terminal" evidence="11">
    <location>
        <begin position="7"/>
        <end position="273"/>
    </location>
</feature>
<comment type="catalytic activity">
    <reaction evidence="10">
        <text>an acyl-CoA + a 1,2-diacyl-sn-glycerol = a triacyl-sn-glycerol + CoA</text>
        <dbReference type="Rhea" id="RHEA:10868"/>
        <dbReference type="ChEBI" id="CHEBI:17815"/>
        <dbReference type="ChEBI" id="CHEBI:57287"/>
        <dbReference type="ChEBI" id="CHEBI:58342"/>
        <dbReference type="ChEBI" id="CHEBI:64615"/>
        <dbReference type="EC" id="2.3.1.20"/>
    </reaction>
</comment>
<dbReference type="InterPro" id="IPR014292">
    <property type="entry name" value="Acyl_transf_WS/DGAT"/>
</dbReference>
<evidence type="ECO:0000256" key="9">
    <source>
        <dbReference type="ARBA" id="ARBA00023315"/>
    </source>
</evidence>
<evidence type="ECO:0000259" key="11">
    <source>
        <dbReference type="Pfam" id="PF03007"/>
    </source>
</evidence>
<dbReference type="InterPro" id="IPR004255">
    <property type="entry name" value="O-acyltransferase_WSD1_N"/>
</dbReference>
<dbReference type="PANTHER" id="PTHR31650">
    <property type="entry name" value="O-ACYLTRANSFERASE (WSD1-LIKE) FAMILY PROTEIN"/>
    <property type="match status" value="1"/>
</dbReference>
<sequence length="470" mass="51953">MAASKRLNSLDWSFLAGETRESMMHVGGLMTFVPPDDAPADFLRQLMDEVRADTNVQSPWNLKLRHPDLLTHPLQSWVEDRNFDVEYHVRRSALPTPGDERELGILVSRLHSHNLDFHRPPWEVHFIEGLEGGRFAIYFKVHHALVDGYTGIKILSRSMSHTAEARDTPLFYLIPPPPRPPRTRKEDPAPTLEALWQGVQGQLDVSRSAVNALMAVIRSARKQDHQLVAPMQAPLSPLNQKISRNRRFATQQFPVERLKRVARAGGGTLNDVVLALCAGSLRRFLDEQGSLPAQPLTAMLPVNVRPKDDPGGGNAVGAILASLATDEPGAVQRLQAIIESTGHAKEQLQGMSKNAIMQFSQMLMAPMLLSMLPGAAGRVRPAFNVAISNVPGPENPLYFRGFRLDSYFPLSIPFKGYALNITVVSYAQTLNFGFIGCRDALPHLQRLAVYSREALEDLEAALGLEPAGEA</sequence>
<dbReference type="InterPro" id="IPR009721">
    <property type="entry name" value="O-acyltransferase_WSD1_C"/>
</dbReference>
<dbReference type="GO" id="GO:0001666">
    <property type="term" value="P:response to hypoxia"/>
    <property type="evidence" value="ECO:0007669"/>
    <property type="project" value="TreeGrafter"/>
</dbReference>
<dbReference type="AlphaFoldDB" id="A0A4Q7ZC52"/>